<keyword evidence="2" id="KW-1185">Reference proteome</keyword>
<accession>A0A6G0TGV1</accession>
<evidence type="ECO:0000313" key="1">
    <source>
        <dbReference type="EMBL" id="KAE9532714.1"/>
    </source>
</evidence>
<sequence length="229" mass="26248">MLTKRMLAWQASSADILRLKSLGFSRPFSKRYIAVRVPDKRRNGGALQSSWISSDKALYHHNIFSRIIRPLLRYDKESRNNSRCNQKLSPFPNNTLDIPSYMPWSCMTVAKGMYSSRSPPLLLLPQATVKTDQSSPGNGPWYTPPARATLNTAKFMENLFRVQVQRKSFDLDAGHVTISWREKSQYSDPVFPTVLVQQLSIPFVHVEVPMVILKHDNGISAFVQIRQRR</sequence>
<comment type="caution">
    <text evidence="1">The sequence shown here is derived from an EMBL/GenBank/DDBJ whole genome shotgun (WGS) entry which is preliminary data.</text>
</comment>
<name>A0A6G0TGV1_APHGL</name>
<organism evidence="1 2">
    <name type="scientific">Aphis glycines</name>
    <name type="common">Soybean aphid</name>
    <dbReference type="NCBI Taxonomy" id="307491"/>
    <lineage>
        <taxon>Eukaryota</taxon>
        <taxon>Metazoa</taxon>
        <taxon>Ecdysozoa</taxon>
        <taxon>Arthropoda</taxon>
        <taxon>Hexapoda</taxon>
        <taxon>Insecta</taxon>
        <taxon>Pterygota</taxon>
        <taxon>Neoptera</taxon>
        <taxon>Paraneoptera</taxon>
        <taxon>Hemiptera</taxon>
        <taxon>Sternorrhyncha</taxon>
        <taxon>Aphidomorpha</taxon>
        <taxon>Aphidoidea</taxon>
        <taxon>Aphididae</taxon>
        <taxon>Aphidini</taxon>
        <taxon>Aphis</taxon>
        <taxon>Aphis</taxon>
    </lineage>
</organism>
<dbReference type="Proteomes" id="UP000475862">
    <property type="component" value="Unassembled WGS sequence"/>
</dbReference>
<gene>
    <name evidence="1" type="ORF">AGLY_009795</name>
</gene>
<reference evidence="1 2" key="1">
    <citation type="submission" date="2019-08" db="EMBL/GenBank/DDBJ databases">
        <title>The genome of the soybean aphid Biotype 1, its phylome, world population structure and adaptation to the North American continent.</title>
        <authorList>
            <person name="Giordano R."/>
            <person name="Donthu R.K."/>
            <person name="Hernandez A.G."/>
            <person name="Wright C.L."/>
            <person name="Zimin A.V."/>
        </authorList>
    </citation>
    <scope>NUCLEOTIDE SEQUENCE [LARGE SCALE GENOMIC DNA]</scope>
    <source>
        <tissue evidence="1">Whole aphids</tissue>
    </source>
</reference>
<dbReference type="EMBL" id="VYZN01000038">
    <property type="protein sequence ID" value="KAE9532714.1"/>
    <property type="molecule type" value="Genomic_DNA"/>
</dbReference>
<protein>
    <submittedName>
        <fullName evidence="1">Uncharacterized protein</fullName>
    </submittedName>
</protein>
<dbReference type="AlphaFoldDB" id="A0A6G0TGV1"/>
<proteinExistence type="predicted"/>
<evidence type="ECO:0000313" key="2">
    <source>
        <dbReference type="Proteomes" id="UP000475862"/>
    </source>
</evidence>